<evidence type="ECO:0000313" key="5">
    <source>
        <dbReference type="EMBL" id="CUN02570.1"/>
    </source>
</evidence>
<dbReference type="OrthoDB" id="9773828at2"/>
<dbReference type="RefSeq" id="WP_015559757.1">
    <property type="nucleotide sequence ID" value="NZ_CABIYH010000010.1"/>
</dbReference>
<evidence type="ECO:0000256" key="1">
    <source>
        <dbReference type="ARBA" id="ARBA00022723"/>
    </source>
</evidence>
<name>A0A173TJM9_9FIRM</name>
<dbReference type="PaxDb" id="166486-ERS852572_01572"/>
<reference evidence="5 6" key="1">
    <citation type="submission" date="2015-09" db="EMBL/GenBank/DDBJ databases">
        <authorList>
            <consortium name="Pathogen Informatics"/>
        </authorList>
    </citation>
    <scope>NUCLEOTIDE SEQUENCE [LARGE SCALE GENOMIC DNA]</scope>
    <source>
        <strain evidence="5 6">2789STDY5834960</strain>
    </source>
</reference>
<dbReference type="InterPro" id="IPR036812">
    <property type="entry name" value="NAD(P)_OxRdtase_dom_sf"/>
</dbReference>
<dbReference type="PROSITE" id="PS51379">
    <property type="entry name" value="4FE4S_FER_2"/>
    <property type="match status" value="1"/>
</dbReference>
<dbReference type="InterPro" id="IPR020471">
    <property type="entry name" value="AKR"/>
</dbReference>
<dbReference type="InterPro" id="IPR023210">
    <property type="entry name" value="NADP_OxRdtase_dom"/>
</dbReference>
<gene>
    <name evidence="5" type="primary">iolS_1</name>
    <name evidence="5" type="ORF">ERS852572_01572</name>
</gene>
<evidence type="ECO:0000313" key="6">
    <source>
        <dbReference type="Proteomes" id="UP000095350"/>
    </source>
</evidence>
<keyword evidence="1" id="KW-0479">Metal-binding</keyword>
<evidence type="ECO:0000256" key="2">
    <source>
        <dbReference type="ARBA" id="ARBA00023004"/>
    </source>
</evidence>
<keyword evidence="5" id="KW-0560">Oxidoreductase</keyword>
<dbReference type="SUPFAM" id="SSF54862">
    <property type="entry name" value="4Fe-4S ferredoxins"/>
    <property type="match status" value="1"/>
</dbReference>
<dbReference type="PANTHER" id="PTHR43312:SF2">
    <property type="entry name" value="OXIDOREDUCTASE"/>
    <property type="match status" value="1"/>
</dbReference>
<dbReference type="EC" id="1.1.1.-" evidence="5"/>
<dbReference type="GO" id="GO:0051536">
    <property type="term" value="F:iron-sulfur cluster binding"/>
    <property type="evidence" value="ECO:0007669"/>
    <property type="project" value="UniProtKB-KW"/>
</dbReference>
<dbReference type="EMBL" id="CYXZ01000010">
    <property type="protein sequence ID" value="CUN02570.1"/>
    <property type="molecule type" value="Genomic_DNA"/>
</dbReference>
<dbReference type="GO" id="GO:0046872">
    <property type="term" value="F:metal ion binding"/>
    <property type="evidence" value="ECO:0007669"/>
    <property type="project" value="UniProtKB-KW"/>
</dbReference>
<dbReference type="InterPro" id="IPR053135">
    <property type="entry name" value="AKR2_Oxidoreductase"/>
</dbReference>
<evidence type="ECO:0000259" key="4">
    <source>
        <dbReference type="PROSITE" id="PS51379"/>
    </source>
</evidence>
<dbReference type="PROSITE" id="PS00198">
    <property type="entry name" value="4FE4S_FER_1"/>
    <property type="match status" value="1"/>
</dbReference>
<dbReference type="PANTHER" id="PTHR43312">
    <property type="entry name" value="D-THREO-ALDOSE 1-DEHYDROGENASE"/>
    <property type="match status" value="1"/>
</dbReference>
<dbReference type="Pfam" id="PF00248">
    <property type="entry name" value="Aldo_ket_red"/>
    <property type="match status" value="1"/>
</dbReference>
<dbReference type="PRINTS" id="PR00069">
    <property type="entry name" value="ALDKETRDTASE"/>
</dbReference>
<dbReference type="SUPFAM" id="SSF51430">
    <property type="entry name" value="NAD(P)-linked oxidoreductase"/>
    <property type="match status" value="1"/>
</dbReference>
<proteinExistence type="predicted"/>
<keyword evidence="3" id="KW-0411">Iron-sulfur</keyword>
<dbReference type="InterPro" id="IPR017896">
    <property type="entry name" value="4Fe4S_Fe-S-bd"/>
</dbReference>
<accession>A0A173TJM9</accession>
<dbReference type="CDD" id="cd19096">
    <property type="entry name" value="AKR_Fe-S_oxidoreductase"/>
    <property type="match status" value="1"/>
</dbReference>
<feature type="domain" description="4Fe-4S ferredoxin-type" evidence="4">
    <location>
        <begin position="334"/>
        <end position="369"/>
    </location>
</feature>
<evidence type="ECO:0000256" key="3">
    <source>
        <dbReference type="ARBA" id="ARBA00023014"/>
    </source>
</evidence>
<dbReference type="GO" id="GO:0016491">
    <property type="term" value="F:oxidoreductase activity"/>
    <property type="evidence" value="ECO:0007669"/>
    <property type="project" value="UniProtKB-KW"/>
</dbReference>
<protein>
    <submittedName>
        <fullName evidence="5">2,5-diketo-D-gluconate reductase A</fullName>
        <ecNumber evidence="5">1.1.1.-</ecNumber>
    </submittedName>
</protein>
<dbReference type="Pfam" id="PF13187">
    <property type="entry name" value="Fer4_9"/>
    <property type="match status" value="1"/>
</dbReference>
<dbReference type="Gene3D" id="3.30.70.20">
    <property type="match status" value="1"/>
</dbReference>
<dbReference type="InterPro" id="IPR017900">
    <property type="entry name" value="4Fe4S_Fe_S_CS"/>
</dbReference>
<dbReference type="Proteomes" id="UP000095350">
    <property type="component" value="Unassembled WGS sequence"/>
</dbReference>
<keyword evidence="2" id="KW-0408">Iron</keyword>
<organism evidence="5 6">
    <name type="scientific">Roseburia intestinalis</name>
    <dbReference type="NCBI Taxonomy" id="166486"/>
    <lineage>
        <taxon>Bacteria</taxon>
        <taxon>Bacillati</taxon>
        <taxon>Bacillota</taxon>
        <taxon>Clostridia</taxon>
        <taxon>Lachnospirales</taxon>
        <taxon>Lachnospiraceae</taxon>
        <taxon>Roseburia</taxon>
    </lineage>
</organism>
<dbReference type="Gene3D" id="3.20.20.100">
    <property type="entry name" value="NADP-dependent oxidoreductase domain"/>
    <property type="match status" value="1"/>
</dbReference>
<dbReference type="AlphaFoldDB" id="A0A173TJM9"/>
<sequence>MSELTKEMPKKLGFGCMRLPVTDGSTENINDAAFCEMIDSYIEQGFKYFDTAYPYHNGRSEEAVGRCLVQRYARDRFFLASKMPVWLVKEYADYGKYFEEQLKKCQVEYFDFYLLHAMNKDRVKEAENLGGFQFVQSMKAEGKIRHIGFSFHDKADVLDEILTNHPEMEFVQLQINYYDWESENVQSRKCYEVAEKHGVPVIVMEPVKGGTLANMVGEPARILSALDENASYASYAVRYAASLPNVILVLSGMSDLKQLQDNTAYMKDFQPLTDKEQQAIGKVVEELEKLPTIPCTNCRYCVEGCPKKIRIPDIFGVYNMGVQFGVTDAARGSYRWQIDGSGKAGDCIKCGKCEAQCPQHLEIRKLLEEAADIYEKEMHL</sequence>